<dbReference type="Proteomes" id="UP000504618">
    <property type="component" value="Unplaced"/>
</dbReference>
<dbReference type="RefSeq" id="XP_024883785.1">
    <property type="nucleotide sequence ID" value="XM_025028017.1"/>
</dbReference>
<dbReference type="GO" id="GO:0006508">
    <property type="term" value="P:proteolysis"/>
    <property type="evidence" value="ECO:0007669"/>
    <property type="project" value="UniProtKB-KW"/>
</dbReference>
<dbReference type="GO" id="GO:0005634">
    <property type="term" value="C:nucleus"/>
    <property type="evidence" value="ECO:0007669"/>
    <property type="project" value="TreeGrafter"/>
</dbReference>
<keyword evidence="6" id="KW-1185">Reference proteome</keyword>
<dbReference type="PANTHER" id="PTHR12606">
    <property type="entry name" value="SENTRIN/SUMO-SPECIFIC PROTEASE"/>
    <property type="match status" value="1"/>
</dbReference>
<dbReference type="InterPro" id="IPR003653">
    <property type="entry name" value="Peptidase_C48_C"/>
</dbReference>
<sequence length="239" mass="27296">MKLTQKDLYTLADSNWLNDEVINFYMNLLARGTSSDAYLKVHAMNTFFYPKLLSGGHSSLKRWTRKVDIFAQDLVVVPVHLDVHWCIAIIDFCDKTIVYYDKASEFLVERRGIRTVLSRDCSRTSLWVSRGAGLHPTENGILREGLTAGVLSNAVEQQIAVQVGTDEYVNGVRSLDKKKQLYDMSDWEFYSAKNIPQHTNGSDCGVFSCMFAEYICANREITFTQDDMPYFRDKIIACL</sequence>
<evidence type="ECO:0000256" key="2">
    <source>
        <dbReference type="ARBA" id="ARBA00022670"/>
    </source>
</evidence>
<dbReference type="PROSITE" id="PS50600">
    <property type="entry name" value="ULP_PROTEASE"/>
    <property type="match status" value="1"/>
</dbReference>
<dbReference type="GO" id="GO:0016926">
    <property type="term" value="P:protein desumoylation"/>
    <property type="evidence" value="ECO:0007669"/>
    <property type="project" value="TreeGrafter"/>
</dbReference>
<dbReference type="InterPro" id="IPR038765">
    <property type="entry name" value="Papain-like_cys_pep_sf"/>
</dbReference>
<comment type="similarity">
    <text evidence="1">Belongs to the peptidase C48 family.</text>
</comment>
<evidence type="ECO:0000256" key="3">
    <source>
        <dbReference type="ARBA" id="ARBA00022801"/>
    </source>
</evidence>
<dbReference type="OrthoDB" id="1939479at2759"/>
<dbReference type="GO" id="GO:0016929">
    <property type="term" value="F:deSUMOylase activity"/>
    <property type="evidence" value="ECO:0007669"/>
    <property type="project" value="TreeGrafter"/>
</dbReference>
<dbReference type="PANTHER" id="PTHR12606:SF141">
    <property type="entry name" value="GH15225P-RELATED"/>
    <property type="match status" value="1"/>
</dbReference>
<evidence type="ECO:0000256" key="1">
    <source>
        <dbReference type="ARBA" id="ARBA00005234"/>
    </source>
</evidence>
<gene>
    <name evidence="7" type="primary">LOC112462306</name>
</gene>
<name>A0A6J1QT65_9HYME</name>
<reference evidence="7" key="1">
    <citation type="submission" date="2025-08" db="UniProtKB">
        <authorList>
            <consortium name="RefSeq"/>
        </authorList>
    </citation>
    <scope>IDENTIFICATION</scope>
    <source>
        <tissue evidence="7">Whole body</tissue>
    </source>
</reference>
<organism evidence="6 7">
    <name type="scientific">Temnothorax curvispinosus</name>
    <dbReference type="NCBI Taxonomy" id="300111"/>
    <lineage>
        <taxon>Eukaryota</taxon>
        <taxon>Metazoa</taxon>
        <taxon>Ecdysozoa</taxon>
        <taxon>Arthropoda</taxon>
        <taxon>Hexapoda</taxon>
        <taxon>Insecta</taxon>
        <taxon>Pterygota</taxon>
        <taxon>Neoptera</taxon>
        <taxon>Endopterygota</taxon>
        <taxon>Hymenoptera</taxon>
        <taxon>Apocrita</taxon>
        <taxon>Aculeata</taxon>
        <taxon>Formicoidea</taxon>
        <taxon>Formicidae</taxon>
        <taxon>Myrmicinae</taxon>
        <taxon>Temnothorax</taxon>
    </lineage>
</organism>
<dbReference type="Pfam" id="PF02902">
    <property type="entry name" value="Peptidase_C48"/>
    <property type="match status" value="2"/>
</dbReference>
<evidence type="ECO:0000313" key="7">
    <source>
        <dbReference type="RefSeq" id="XP_024883785.1"/>
    </source>
</evidence>
<evidence type="ECO:0000256" key="4">
    <source>
        <dbReference type="ARBA" id="ARBA00022807"/>
    </source>
</evidence>
<evidence type="ECO:0000313" key="6">
    <source>
        <dbReference type="Proteomes" id="UP000504618"/>
    </source>
</evidence>
<protein>
    <submittedName>
        <fullName evidence="7">Sentrin-specific protease 1-like</fullName>
    </submittedName>
</protein>
<accession>A0A6J1QT65</accession>
<dbReference type="Gene3D" id="3.40.395.10">
    <property type="entry name" value="Adenoviral Proteinase, Chain A"/>
    <property type="match status" value="1"/>
</dbReference>
<keyword evidence="3" id="KW-0378">Hydrolase</keyword>
<feature type="domain" description="Ubiquitin-like protease family profile" evidence="5">
    <location>
        <begin position="1"/>
        <end position="215"/>
    </location>
</feature>
<keyword evidence="2" id="KW-0645">Protease</keyword>
<dbReference type="SUPFAM" id="SSF54001">
    <property type="entry name" value="Cysteine proteinases"/>
    <property type="match status" value="1"/>
</dbReference>
<proteinExistence type="inferred from homology"/>
<keyword evidence="4" id="KW-0788">Thiol protease</keyword>
<dbReference type="AlphaFoldDB" id="A0A6J1QT65"/>
<dbReference type="GeneID" id="112462306"/>
<evidence type="ECO:0000259" key="5">
    <source>
        <dbReference type="PROSITE" id="PS50600"/>
    </source>
</evidence>